<feature type="non-terminal residue" evidence="1">
    <location>
        <position position="119"/>
    </location>
</feature>
<dbReference type="EMBL" id="BAHC01000057">
    <property type="protein sequence ID" value="GAB89353.1"/>
    <property type="molecule type" value="Genomic_DNA"/>
</dbReference>
<name>K6V0I5_9ACTN</name>
<organism evidence="1 2">
    <name type="scientific">Gordonia rhizosphera NBRC 16068</name>
    <dbReference type="NCBI Taxonomy" id="1108045"/>
    <lineage>
        <taxon>Bacteria</taxon>
        <taxon>Bacillati</taxon>
        <taxon>Actinomycetota</taxon>
        <taxon>Actinomycetes</taxon>
        <taxon>Mycobacteriales</taxon>
        <taxon>Gordoniaceae</taxon>
        <taxon>Gordonia</taxon>
    </lineage>
</organism>
<dbReference type="Proteomes" id="UP000008363">
    <property type="component" value="Unassembled WGS sequence"/>
</dbReference>
<sequence>MGRPASAPPVSAQRFGLPIAPPDLGHILDDRGAGALSAVRDRLGSPTIPGVVDEIARRAPGAAKAARGVVSDASRALDAVRGSDASRALDAVRGSDASRVLDAVRGSDASRVLDAVRGS</sequence>
<keyword evidence="2" id="KW-1185">Reference proteome</keyword>
<comment type="caution">
    <text evidence="1">The sequence shown here is derived from an EMBL/GenBank/DDBJ whole genome shotgun (WGS) entry which is preliminary data.</text>
</comment>
<accession>K6V0I5</accession>
<evidence type="ECO:0000313" key="2">
    <source>
        <dbReference type="Proteomes" id="UP000008363"/>
    </source>
</evidence>
<gene>
    <name evidence="1" type="ORF">GORHZ_057_00500</name>
</gene>
<dbReference type="AlphaFoldDB" id="K6V0I5"/>
<protein>
    <submittedName>
        <fullName evidence="1">Uncharacterized protein</fullName>
    </submittedName>
</protein>
<reference evidence="1 2" key="1">
    <citation type="submission" date="2012-08" db="EMBL/GenBank/DDBJ databases">
        <title>Whole genome shotgun sequence of Gordonia rhizosphera NBRC 16068.</title>
        <authorList>
            <person name="Takarada H."/>
            <person name="Isaki S."/>
            <person name="Hosoyama A."/>
            <person name="Tsuchikane K."/>
            <person name="Katsumata H."/>
            <person name="Baba S."/>
            <person name="Ohji S."/>
            <person name="Yamazaki S."/>
            <person name="Fujita N."/>
        </authorList>
    </citation>
    <scope>NUCLEOTIDE SEQUENCE [LARGE SCALE GENOMIC DNA]</scope>
    <source>
        <strain evidence="1 2">NBRC 16068</strain>
    </source>
</reference>
<evidence type="ECO:0000313" key="1">
    <source>
        <dbReference type="EMBL" id="GAB89353.1"/>
    </source>
</evidence>
<proteinExistence type="predicted"/>